<dbReference type="InterPro" id="IPR014547">
    <property type="entry name" value="UCP028477"/>
</dbReference>
<dbReference type="AlphaFoldDB" id="A0A371K151"/>
<evidence type="ECO:0000313" key="2">
    <source>
        <dbReference type="EMBL" id="RDZ27618.1"/>
    </source>
</evidence>
<gene>
    <name evidence="2" type="ORF">DX914_00055</name>
</gene>
<dbReference type="OrthoDB" id="6623995at2"/>
<proteinExistence type="predicted"/>
<keyword evidence="1" id="KW-0732">Signal</keyword>
<feature type="chain" id="PRO_5016943397" evidence="1">
    <location>
        <begin position="29"/>
        <end position="279"/>
    </location>
</feature>
<organism evidence="2 3">
    <name type="scientific">Lysobacter silvisoli</name>
    <dbReference type="NCBI Taxonomy" id="2293254"/>
    <lineage>
        <taxon>Bacteria</taxon>
        <taxon>Pseudomonadati</taxon>
        <taxon>Pseudomonadota</taxon>
        <taxon>Gammaproteobacteria</taxon>
        <taxon>Lysobacterales</taxon>
        <taxon>Lysobacteraceae</taxon>
        <taxon>Lysobacter</taxon>
    </lineage>
</organism>
<comment type="caution">
    <text evidence="2">The sequence shown here is derived from an EMBL/GenBank/DDBJ whole genome shotgun (WGS) entry which is preliminary data.</text>
</comment>
<dbReference type="Pfam" id="PF09916">
    <property type="entry name" value="DUF2145"/>
    <property type="match status" value="1"/>
</dbReference>
<sequence>MRNPTSSWRALILCAALLAAAFAPPALAGTHCETQTVPAEKVAAAAATALRVAQALDQADAPAALVARVGTDLSAQGLVYSHVGFAVRDHANGRWTVVHLLNECGSDRSRLYAQGLVNFFSDDLVNQDARIVWLQPAQAQRLAARMQALPQRALHQPHYSLIARPGSKEYQNSTAWVLEMLAASADEGAGIGDRRAAYRRAQADGFKPDRIHVPYTKRVLGGLFAANVAFTDHPVATRLSGDYPVVTVRSIFDYLQRCGYIREQREWRGGRLMAEPGPA</sequence>
<name>A0A371K151_9GAMM</name>
<reference evidence="2 3" key="1">
    <citation type="submission" date="2018-08" db="EMBL/GenBank/DDBJ databases">
        <title>Lysobacter sp. zong2l5, whole genome shotgun sequence.</title>
        <authorList>
            <person name="Zhang X."/>
            <person name="Feng G."/>
            <person name="Zhu H."/>
        </authorList>
    </citation>
    <scope>NUCLEOTIDE SEQUENCE [LARGE SCALE GENOMIC DNA]</scope>
    <source>
        <strain evidence="3">zong2l5</strain>
    </source>
</reference>
<feature type="signal peptide" evidence="1">
    <location>
        <begin position="1"/>
        <end position="28"/>
    </location>
</feature>
<dbReference type="EMBL" id="QTSU01000001">
    <property type="protein sequence ID" value="RDZ27618.1"/>
    <property type="molecule type" value="Genomic_DNA"/>
</dbReference>
<evidence type="ECO:0000313" key="3">
    <source>
        <dbReference type="Proteomes" id="UP000264492"/>
    </source>
</evidence>
<dbReference type="RefSeq" id="WP_115857070.1">
    <property type="nucleotide sequence ID" value="NZ_QTSU01000001.1"/>
</dbReference>
<keyword evidence="3" id="KW-1185">Reference proteome</keyword>
<evidence type="ECO:0000256" key="1">
    <source>
        <dbReference type="SAM" id="SignalP"/>
    </source>
</evidence>
<dbReference type="Proteomes" id="UP000264492">
    <property type="component" value="Unassembled WGS sequence"/>
</dbReference>
<accession>A0A371K151</accession>
<protein>
    <submittedName>
        <fullName evidence="2">DUF2145 domain-containing protein</fullName>
    </submittedName>
</protein>